<keyword evidence="3" id="KW-1185">Reference proteome</keyword>
<protein>
    <recommendedName>
        <fullName evidence="1">Cupin type-2 domain-containing protein</fullName>
    </recommendedName>
</protein>
<evidence type="ECO:0000313" key="3">
    <source>
        <dbReference type="Proteomes" id="UP000214365"/>
    </source>
</evidence>
<dbReference type="InterPro" id="IPR014710">
    <property type="entry name" value="RmlC-like_jellyroll"/>
</dbReference>
<accession>A0A225A990</accession>
<dbReference type="RefSeq" id="XP_020116701.1">
    <property type="nucleotide sequence ID" value="XM_020263330.1"/>
</dbReference>
<dbReference type="OrthoDB" id="2588190at2759"/>
<dbReference type="GeneID" id="31007879"/>
<dbReference type="AlphaFoldDB" id="A0A225A990"/>
<dbReference type="EMBL" id="LFMY01000014">
    <property type="protein sequence ID" value="OKL56580.1"/>
    <property type="molecule type" value="Genomic_DNA"/>
</dbReference>
<dbReference type="Gene3D" id="2.60.120.10">
    <property type="entry name" value="Jelly Rolls"/>
    <property type="match status" value="2"/>
</dbReference>
<dbReference type="STRING" id="1441469.A0A225A990"/>
<name>A0A225A990_TALAT</name>
<sequence>MALVKRSIPPDGREPYIIGQLEGERITIPGSKGAFRILASAKQTGGTMAVFQSAAVLSDAPGFHYHNQAHDVFLVTKGYLKLWNGEKCRIMAPGDFAYVPPHVVHNPELLGPHTETYGLVTPGDWVDFFRHVSEPYEGVILPESDNRDLKALLIPKVMAAKGQFDVVFQPSYVPPALGNWDKDDEQLPESETPLPYYLRANTGPRWLLGGVLSRPFITTAQCDGVCAISSIESSDTFTESLLSRKLTFRTVDHCLCVIEGLLVIRIPGSPDSVIREGETALIPAGQAFSLRFGSRYVRVWSFTSGNGIESLVHRLGVPFGGFVLPDQALSVELDEQRVKEAAEELGVDIQD</sequence>
<dbReference type="SUPFAM" id="SSF51182">
    <property type="entry name" value="RmlC-like cupins"/>
    <property type="match status" value="1"/>
</dbReference>
<dbReference type="InterPro" id="IPR011051">
    <property type="entry name" value="RmlC_Cupin_sf"/>
</dbReference>
<dbReference type="PANTHER" id="PTHR36440:SF1">
    <property type="entry name" value="PUTATIVE (AFU_ORTHOLOGUE AFUA_8G07350)-RELATED"/>
    <property type="match status" value="1"/>
</dbReference>
<dbReference type="CDD" id="cd02215">
    <property type="entry name" value="cupin_QDO_N_C"/>
    <property type="match status" value="1"/>
</dbReference>
<comment type="caution">
    <text evidence="2">The sequence shown here is derived from an EMBL/GenBank/DDBJ whole genome shotgun (WGS) entry which is preliminary data.</text>
</comment>
<evidence type="ECO:0000259" key="1">
    <source>
        <dbReference type="Pfam" id="PF07883"/>
    </source>
</evidence>
<organism evidence="2 3">
    <name type="scientific">Talaromyces atroroseus</name>
    <dbReference type="NCBI Taxonomy" id="1441469"/>
    <lineage>
        <taxon>Eukaryota</taxon>
        <taxon>Fungi</taxon>
        <taxon>Dikarya</taxon>
        <taxon>Ascomycota</taxon>
        <taxon>Pezizomycotina</taxon>
        <taxon>Eurotiomycetes</taxon>
        <taxon>Eurotiomycetidae</taxon>
        <taxon>Eurotiales</taxon>
        <taxon>Trichocomaceae</taxon>
        <taxon>Talaromyces</taxon>
        <taxon>Talaromyces sect. Trachyspermi</taxon>
    </lineage>
</organism>
<dbReference type="InterPro" id="IPR053146">
    <property type="entry name" value="QDO-like"/>
</dbReference>
<dbReference type="Proteomes" id="UP000214365">
    <property type="component" value="Unassembled WGS sequence"/>
</dbReference>
<gene>
    <name evidence="2" type="ORF">UA08_08123</name>
</gene>
<dbReference type="Pfam" id="PF07883">
    <property type="entry name" value="Cupin_2"/>
    <property type="match status" value="1"/>
</dbReference>
<dbReference type="InterPro" id="IPR013096">
    <property type="entry name" value="Cupin_2"/>
</dbReference>
<dbReference type="PANTHER" id="PTHR36440">
    <property type="entry name" value="PUTATIVE (AFU_ORTHOLOGUE AFUA_8G07350)-RELATED"/>
    <property type="match status" value="1"/>
</dbReference>
<reference evidence="2 3" key="1">
    <citation type="submission" date="2015-06" db="EMBL/GenBank/DDBJ databases">
        <title>Talaromyces atroroseus IBT 11181 draft genome.</title>
        <authorList>
            <person name="Rasmussen K.B."/>
            <person name="Rasmussen S."/>
            <person name="Petersen B."/>
            <person name="Sicheritz-Ponten T."/>
            <person name="Mortensen U.H."/>
            <person name="Thrane U."/>
        </authorList>
    </citation>
    <scope>NUCLEOTIDE SEQUENCE [LARGE SCALE GENOMIC DNA]</scope>
    <source>
        <strain evidence="2 3">IBT 11181</strain>
    </source>
</reference>
<evidence type="ECO:0000313" key="2">
    <source>
        <dbReference type="EMBL" id="OKL56580.1"/>
    </source>
</evidence>
<proteinExistence type="predicted"/>
<feature type="domain" description="Cupin type-2" evidence="1">
    <location>
        <begin position="61"/>
        <end position="109"/>
    </location>
</feature>